<name>A0A2P5EUI8_TREOI</name>
<sequence length="80" mass="8838">MGLGNRFSGKGPCSHCFVIEAATNEAVAAIIFGAVDDCISYLRKKNRVEKSLQNRRVVEVEVVVGTLLRRASEPRQDITF</sequence>
<dbReference type="InParanoid" id="A0A2P5EUI8"/>
<protein>
    <submittedName>
        <fullName evidence="1">Uncharacterized protein</fullName>
    </submittedName>
</protein>
<gene>
    <name evidence="1" type="ORF">TorRG33x02_150710</name>
</gene>
<dbReference type="EMBL" id="JXTC01000097">
    <property type="protein sequence ID" value="PON89208.1"/>
    <property type="molecule type" value="Genomic_DNA"/>
</dbReference>
<dbReference type="Proteomes" id="UP000237000">
    <property type="component" value="Unassembled WGS sequence"/>
</dbReference>
<evidence type="ECO:0000313" key="1">
    <source>
        <dbReference type="EMBL" id="PON89208.1"/>
    </source>
</evidence>
<reference evidence="2" key="1">
    <citation type="submission" date="2016-06" db="EMBL/GenBank/DDBJ databases">
        <title>Parallel loss of symbiosis genes in relatives of nitrogen-fixing non-legume Parasponia.</title>
        <authorList>
            <person name="Van Velzen R."/>
            <person name="Holmer R."/>
            <person name="Bu F."/>
            <person name="Rutten L."/>
            <person name="Van Zeijl A."/>
            <person name="Liu W."/>
            <person name="Santuari L."/>
            <person name="Cao Q."/>
            <person name="Sharma T."/>
            <person name="Shen D."/>
            <person name="Roswanjaya Y."/>
            <person name="Wardhani T."/>
            <person name="Kalhor M.S."/>
            <person name="Jansen J."/>
            <person name="Van den Hoogen J."/>
            <person name="Gungor B."/>
            <person name="Hartog M."/>
            <person name="Hontelez J."/>
            <person name="Verver J."/>
            <person name="Yang W.-C."/>
            <person name="Schijlen E."/>
            <person name="Repin R."/>
            <person name="Schilthuizen M."/>
            <person name="Schranz E."/>
            <person name="Heidstra R."/>
            <person name="Miyata K."/>
            <person name="Fedorova E."/>
            <person name="Kohlen W."/>
            <person name="Bisseling T."/>
            <person name="Smit S."/>
            <person name="Geurts R."/>
        </authorList>
    </citation>
    <scope>NUCLEOTIDE SEQUENCE [LARGE SCALE GENOMIC DNA]</scope>
    <source>
        <strain evidence="2">cv. RG33-2</strain>
    </source>
</reference>
<comment type="caution">
    <text evidence="1">The sequence shown here is derived from an EMBL/GenBank/DDBJ whole genome shotgun (WGS) entry which is preliminary data.</text>
</comment>
<evidence type="ECO:0000313" key="2">
    <source>
        <dbReference type="Proteomes" id="UP000237000"/>
    </source>
</evidence>
<dbReference type="AlphaFoldDB" id="A0A2P5EUI8"/>
<accession>A0A2P5EUI8</accession>
<keyword evidence="2" id="KW-1185">Reference proteome</keyword>
<proteinExistence type="predicted"/>
<organism evidence="1 2">
    <name type="scientific">Trema orientale</name>
    <name type="common">Charcoal tree</name>
    <name type="synonym">Celtis orientalis</name>
    <dbReference type="NCBI Taxonomy" id="63057"/>
    <lineage>
        <taxon>Eukaryota</taxon>
        <taxon>Viridiplantae</taxon>
        <taxon>Streptophyta</taxon>
        <taxon>Embryophyta</taxon>
        <taxon>Tracheophyta</taxon>
        <taxon>Spermatophyta</taxon>
        <taxon>Magnoliopsida</taxon>
        <taxon>eudicotyledons</taxon>
        <taxon>Gunneridae</taxon>
        <taxon>Pentapetalae</taxon>
        <taxon>rosids</taxon>
        <taxon>fabids</taxon>
        <taxon>Rosales</taxon>
        <taxon>Cannabaceae</taxon>
        <taxon>Trema</taxon>
    </lineage>
</organism>